<dbReference type="GO" id="GO:0016791">
    <property type="term" value="F:phosphatase activity"/>
    <property type="evidence" value="ECO:0007669"/>
    <property type="project" value="InterPro"/>
</dbReference>
<protein>
    <recommendedName>
        <fullName evidence="8">Phosphoglycolate phosphatase</fullName>
    </recommendedName>
</protein>
<comment type="similarity">
    <text evidence="2">Belongs to the HAD-like hydrolase superfamily.</text>
</comment>
<comment type="cofactor">
    <cofactor evidence="5">
        <name>Mg(2+)</name>
        <dbReference type="ChEBI" id="CHEBI:18420"/>
    </cofactor>
    <text evidence="5">Divalent metal ions. Mg(2+) is the most effective.</text>
</comment>
<dbReference type="Pfam" id="PF13242">
    <property type="entry name" value="Hydrolase_like"/>
    <property type="match status" value="1"/>
</dbReference>
<dbReference type="Proteomes" id="UP001497623">
    <property type="component" value="Unassembled WGS sequence"/>
</dbReference>
<dbReference type="InterPro" id="IPR023214">
    <property type="entry name" value="HAD_sf"/>
</dbReference>
<dbReference type="PANTHER" id="PTHR19288:SF93">
    <property type="entry name" value="FI11325P-RELATED"/>
    <property type="match status" value="1"/>
</dbReference>
<reference evidence="6 7" key="1">
    <citation type="submission" date="2024-05" db="EMBL/GenBank/DDBJ databases">
        <authorList>
            <person name="Wallberg A."/>
        </authorList>
    </citation>
    <scope>NUCLEOTIDE SEQUENCE [LARGE SCALE GENOMIC DNA]</scope>
</reference>
<feature type="binding site" evidence="5">
    <location>
        <position position="26"/>
    </location>
    <ligand>
        <name>Mg(2+)</name>
        <dbReference type="ChEBI" id="CHEBI:18420"/>
    </ligand>
</feature>
<accession>A0AAV2S450</accession>
<dbReference type="GO" id="GO:0005737">
    <property type="term" value="C:cytoplasm"/>
    <property type="evidence" value="ECO:0007669"/>
    <property type="project" value="TreeGrafter"/>
</dbReference>
<keyword evidence="5" id="KW-0460">Magnesium</keyword>
<dbReference type="NCBIfam" id="TIGR01452">
    <property type="entry name" value="PGP_euk"/>
    <property type="match status" value="1"/>
</dbReference>
<evidence type="ECO:0000256" key="5">
    <source>
        <dbReference type="PIRSR" id="PIRSR000915-3"/>
    </source>
</evidence>
<keyword evidence="7" id="KW-1185">Reference proteome</keyword>
<dbReference type="EMBL" id="CAXKWB010039443">
    <property type="protein sequence ID" value="CAL4153104.1"/>
    <property type="molecule type" value="Genomic_DNA"/>
</dbReference>
<dbReference type="SUPFAM" id="SSF56784">
    <property type="entry name" value="HAD-like"/>
    <property type="match status" value="1"/>
</dbReference>
<dbReference type="InterPro" id="IPR006357">
    <property type="entry name" value="HAD-SF_hydro_IIA"/>
</dbReference>
<evidence type="ECO:0000313" key="7">
    <source>
        <dbReference type="Proteomes" id="UP001497623"/>
    </source>
</evidence>
<dbReference type="Pfam" id="PF13344">
    <property type="entry name" value="Hydrolase_6"/>
    <property type="match status" value="1"/>
</dbReference>
<comment type="caution">
    <text evidence="6">The sequence shown here is derived from an EMBL/GenBank/DDBJ whole genome shotgun (WGS) entry which is preliminary data.</text>
</comment>
<sequence length="315" mass="34892">MTKLPIVLDKSNIKEFLDRFDTILTDCDGVIWNGHNVIDKANETIKTFKNLGKRVIYVTNNCTLTREVMLKKLEKLDFPGAKEDIATPAYTVAQYLKDLNFDKKAYVLGLEGIIHELDDVGIPHSTIGPDVIKNELYEVGPAVQEELDSDVGAVVVGFDFHFSFPKIIKASTYINSNPSCLFLALAGDENFQDPKTNLTWPCTGALVKCISTVVEKEPILIGKPATKMYDIMEKHFKFDPNRTLMIGDRGNTDILFGKNCGLTTLLVLSGVTQLSDCEAWAASKDPEAHRLLADYYLPSLGALRNLLQVANGCSL</sequence>
<name>A0AAV2S450_MEGNR</name>
<keyword evidence="1 2" id="KW-0378">Hydrolase</keyword>
<feature type="binding site" evidence="4">
    <location>
        <position position="223"/>
    </location>
    <ligand>
        <name>substrate</name>
    </ligand>
</feature>
<gene>
    <name evidence="6" type="ORF">MNOR_LOCUS31135</name>
</gene>
<feature type="binding site" evidence="5">
    <location>
        <position position="28"/>
    </location>
    <ligand>
        <name>Mg(2+)</name>
        <dbReference type="ChEBI" id="CHEBI:18420"/>
    </ligand>
</feature>
<feature type="active site" description="Proton donor" evidence="3">
    <location>
        <position position="28"/>
    </location>
</feature>
<dbReference type="InterPro" id="IPR036412">
    <property type="entry name" value="HAD-like_sf"/>
</dbReference>
<dbReference type="PANTHER" id="PTHR19288">
    <property type="entry name" value="4-NITROPHENYLPHOSPHATASE-RELATED"/>
    <property type="match status" value="1"/>
</dbReference>
<feature type="active site" description="Nucleophile" evidence="3">
    <location>
        <position position="26"/>
    </location>
</feature>
<evidence type="ECO:0000313" key="6">
    <source>
        <dbReference type="EMBL" id="CAL4153104.1"/>
    </source>
</evidence>
<proteinExistence type="inferred from homology"/>
<evidence type="ECO:0000256" key="2">
    <source>
        <dbReference type="PIRNR" id="PIRNR000915"/>
    </source>
</evidence>
<organism evidence="6 7">
    <name type="scientific">Meganyctiphanes norvegica</name>
    <name type="common">Northern krill</name>
    <name type="synonym">Thysanopoda norvegica</name>
    <dbReference type="NCBI Taxonomy" id="48144"/>
    <lineage>
        <taxon>Eukaryota</taxon>
        <taxon>Metazoa</taxon>
        <taxon>Ecdysozoa</taxon>
        <taxon>Arthropoda</taxon>
        <taxon>Crustacea</taxon>
        <taxon>Multicrustacea</taxon>
        <taxon>Malacostraca</taxon>
        <taxon>Eumalacostraca</taxon>
        <taxon>Eucarida</taxon>
        <taxon>Euphausiacea</taxon>
        <taxon>Euphausiidae</taxon>
        <taxon>Meganyctiphanes</taxon>
    </lineage>
</organism>
<dbReference type="GO" id="GO:0046872">
    <property type="term" value="F:metal ion binding"/>
    <property type="evidence" value="ECO:0007669"/>
    <property type="project" value="UniProtKB-KW"/>
</dbReference>
<evidence type="ECO:0000256" key="1">
    <source>
        <dbReference type="ARBA" id="ARBA00022801"/>
    </source>
</evidence>
<keyword evidence="5" id="KW-0479">Metal-binding</keyword>
<dbReference type="PIRSF" id="PIRSF000915">
    <property type="entry name" value="PGP-type_phosphatase"/>
    <property type="match status" value="1"/>
</dbReference>
<dbReference type="InterPro" id="IPR006349">
    <property type="entry name" value="PGP_euk"/>
</dbReference>
<evidence type="ECO:0008006" key="8">
    <source>
        <dbReference type="Google" id="ProtNLM"/>
    </source>
</evidence>
<dbReference type="AlphaFoldDB" id="A0AAV2S450"/>
<evidence type="ECO:0000256" key="4">
    <source>
        <dbReference type="PIRSR" id="PIRSR000915-2"/>
    </source>
</evidence>
<evidence type="ECO:0000256" key="3">
    <source>
        <dbReference type="PIRSR" id="PIRSR000915-1"/>
    </source>
</evidence>
<dbReference type="Gene3D" id="3.40.50.1000">
    <property type="entry name" value="HAD superfamily/HAD-like"/>
    <property type="match status" value="2"/>
</dbReference>
<feature type="binding site" evidence="5">
    <location>
        <position position="248"/>
    </location>
    <ligand>
        <name>Mg(2+)</name>
        <dbReference type="ChEBI" id="CHEBI:18420"/>
    </ligand>
</feature>
<dbReference type="NCBIfam" id="TIGR01460">
    <property type="entry name" value="HAD-SF-IIA"/>
    <property type="match status" value="1"/>
</dbReference>